<dbReference type="Proteomes" id="UP001151532">
    <property type="component" value="Chromosome 11"/>
</dbReference>
<organism evidence="1 2">
    <name type="scientific">Salix purpurea</name>
    <name type="common">Purple osier willow</name>
    <dbReference type="NCBI Taxonomy" id="77065"/>
    <lineage>
        <taxon>Eukaryota</taxon>
        <taxon>Viridiplantae</taxon>
        <taxon>Streptophyta</taxon>
        <taxon>Embryophyta</taxon>
        <taxon>Tracheophyta</taxon>
        <taxon>Spermatophyta</taxon>
        <taxon>Magnoliopsida</taxon>
        <taxon>eudicotyledons</taxon>
        <taxon>Gunneridae</taxon>
        <taxon>Pentapetalae</taxon>
        <taxon>rosids</taxon>
        <taxon>fabids</taxon>
        <taxon>Malpighiales</taxon>
        <taxon>Salicaceae</taxon>
        <taxon>Saliceae</taxon>
        <taxon>Salix</taxon>
    </lineage>
</organism>
<gene>
    <name evidence="1" type="ORF">OIU79_021370</name>
</gene>
<dbReference type="AlphaFoldDB" id="A0A9Q1AGU9"/>
<protein>
    <submittedName>
        <fullName evidence="1">Uncharacterized protein</fullName>
    </submittedName>
</protein>
<accession>A0A9Q1AGU9</accession>
<name>A0A9Q1AGU9_SALPP</name>
<comment type="caution">
    <text evidence="1">The sequence shown here is derived from an EMBL/GenBank/DDBJ whole genome shotgun (WGS) entry which is preliminary data.</text>
</comment>
<dbReference type="EMBL" id="JAPFFK010000003">
    <property type="protein sequence ID" value="KAJ6770714.1"/>
    <property type="molecule type" value="Genomic_DNA"/>
</dbReference>
<reference evidence="1" key="1">
    <citation type="submission" date="2022-11" db="EMBL/GenBank/DDBJ databases">
        <authorList>
            <person name="Hyden B.L."/>
            <person name="Feng K."/>
            <person name="Yates T."/>
            <person name="Jawdy S."/>
            <person name="Smart L.B."/>
            <person name="Muchero W."/>
        </authorList>
    </citation>
    <scope>NUCLEOTIDE SEQUENCE</scope>
    <source>
        <tissue evidence="1">Shoot tip</tissue>
    </source>
</reference>
<proteinExistence type="predicted"/>
<sequence length="53" mass="5932">MPSTKLSCYSSEENMHYKSSIAPPCSRSSFTVLGDLHIPAKAMNKISRRKMLT</sequence>
<reference evidence="1" key="2">
    <citation type="journal article" date="2023" name="Int. J. Mol. Sci.">
        <title>De Novo Assembly and Annotation of 11 Diverse Shrub Willow (Salix) Genomes Reveals Novel Gene Organization in Sex-Linked Regions.</title>
        <authorList>
            <person name="Hyden B."/>
            <person name="Feng K."/>
            <person name="Yates T.B."/>
            <person name="Jawdy S."/>
            <person name="Cereghino C."/>
            <person name="Smart L.B."/>
            <person name="Muchero W."/>
        </authorList>
    </citation>
    <scope>NUCLEOTIDE SEQUENCE</scope>
    <source>
        <tissue evidence="1">Shoot tip</tissue>
    </source>
</reference>
<evidence type="ECO:0000313" key="1">
    <source>
        <dbReference type="EMBL" id="KAJ6770714.1"/>
    </source>
</evidence>
<evidence type="ECO:0000313" key="2">
    <source>
        <dbReference type="Proteomes" id="UP001151532"/>
    </source>
</evidence>
<keyword evidence="2" id="KW-1185">Reference proteome</keyword>